<dbReference type="EMBL" id="VAVZ01000006">
    <property type="protein sequence ID" value="TLP99052.1"/>
    <property type="molecule type" value="Genomic_DNA"/>
</dbReference>
<proteinExistence type="predicted"/>
<gene>
    <name evidence="2" type="ORF">FEF26_03105</name>
</gene>
<feature type="compositionally biased region" description="Acidic residues" evidence="1">
    <location>
        <begin position="19"/>
        <end position="33"/>
    </location>
</feature>
<organism evidence="2 3">
    <name type="scientific">Nesterenkonia salmonea</name>
    <dbReference type="NCBI Taxonomy" id="1804987"/>
    <lineage>
        <taxon>Bacteria</taxon>
        <taxon>Bacillati</taxon>
        <taxon>Actinomycetota</taxon>
        <taxon>Actinomycetes</taxon>
        <taxon>Micrococcales</taxon>
        <taxon>Micrococcaceae</taxon>
        <taxon>Nesterenkonia</taxon>
    </lineage>
</organism>
<sequence>MTERTQPESIDLSDAFEHDGEEPELADEEEPTEVDWAPETRDKILPPSDLGDNAHQVVTALLGHQQDLVAELRSVYDQLEQVRQVEYAALESRVQDAEATVSAAPSSGELQELLNLLENISSSLKEQEEKQSDFDLALREAGESYATQLAERDARIAAQNARVDQLEMAISAAVESAESAHEKLGVLAKETESSLIHRVGERVSPAAQQARNALNTIRSRFRR</sequence>
<accession>A0A5R9BFZ7</accession>
<dbReference type="OrthoDB" id="4965699at2"/>
<feature type="region of interest" description="Disordered" evidence="1">
    <location>
        <begin position="1"/>
        <end position="51"/>
    </location>
</feature>
<keyword evidence="3" id="KW-1185">Reference proteome</keyword>
<evidence type="ECO:0000313" key="3">
    <source>
        <dbReference type="Proteomes" id="UP000310458"/>
    </source>
</evidence>
<dbReference type="RefSeq" id="WP_138252084.1">
    <property type="nucleotide sequence ID" value="NZ_VAVZ01000006.1"/>
</dbReference>
<dbReference type="AlphaFoldDB" id="A0A5R9BFZ7"/>
<evidence type="ECO:0000256" key="1">
    <source>
        <dbReference type="SAM" id="MobiDB-lite"/>
    </source>
</evidence>
<dbReference type="Proteomes" id="UP000310458">
    <property type="component" value="Unassembled WGS sequence"/>
</dbReference>
<name>A0A5R9BFZ7_9MICC</name>
<comment type="caution">
    <text evidence="2">The sequence shown here is derived from an EMBL/GenBank/DDBJ whole genome shotgun (WGS) entry which is preliminary data.</text>
</comment>
<evidence type="ECO:0000313" key="2">
    <source>
        <dbReference type="EMBL" id="TLP99052.1"/>
    </source>
</evidence>
<protein>
    <submittedName>
        <fullName evidence="2">Uncharacterized protein</fullName>
    </submittedName>
</protein>
<reference evidence="2 3" key="1">
    <citation type="submission" date="2019-05" db="EMBL/GenBank/DDBJ databases">
        <title>Nesterenkonia sp. GY074 isolated from the Southern Atlantic Ocean.</title>
        <authorList>
            <person name="Zhang G."/>
        </authorList>
    </citation>
    <scope>NUCLEOTIDE SEQUENCE [LARGE SCALE GENOMIC DNA]</scope>
    <source>
        <strain evidence="2 3">GY074</strain>
    </source>
</reference>